<dbReference type="EMBL" id="QFQZ01000046">
    <property type="protein sequence ID" value="PZR33146.1"/>
    <property type="molecule type" value="Genomic_DNA"/>
</dbReference>
<sequence>MKSVNWIGLLAALVAGQIFGVVWYGNLFSAVWAKAMGLTEADFVGQEWRMALGVVNMLLILLALDLAMRRLGTRGWLAGARLGLFVGLFFGATVSALNYIYAAGPLVLLLIDGGYQVVSYALLGALLSGLRRAPKTE</sequence>
<feature type="transmembrane region" description="Helical" evidence="1">
    <location>
        <begin position="7"/>
        <end position="28"/>
    </location>
</feature>
<feature type="transmembrane region" description="Helical" evidence="1">
    <location>
        <begin position="48"/>
        <end position="68"/>
    </location>
</feature>
<dbReference type="InterPro" id="IPR013879">
    <property type="entry name" value="DUF1761"/>
</dbReference>
<dbReference type="RefSeq" id="WP_304279222.1">
    <property type="nucleotide sequence ID" value="NZ_QFQZ01000046.1"/>
</dbReference>
<keyword evidence="1" id="KW-0472">Membrane</keyword>
<organism evidence="2 3">
    <name type="scientific">Caulobacter segnis</name>
    <dbReference type="NCBI Taxonomy" id="88688"/>
    <lineage>
        <taxon>Bacteria</taxon>
        <taxon>Pseudomonadati</taxon>
        <taxon>Pseudomonadota</taxon>
        <taxon>Alphaproteobacteria</taxon>
        <taxon>Caulobacterales</taxon>
        <taxon>Caulobacteraceae</taxon>
        <taxon>Caulobacter</taxon>
    </lineage>
</organism>
<accession>A0A2W5V8X4</accession>
<dbReference type="Proteomes" id="UP000249393">
    <property type="component" value="Unassembled WGS sequence"/>
</dbReference>
<comment type="caution">
    <text evidence="2">The sequence shown here is derived from an EMBL/GenBank/DDBJ whole genome shotgun (WGS) entry which is preliminary data.</text>
</comment>
<name>A0A2W5V8X4_9CAUL</name>
<proteinExistence type="predicted"/>
<feature type="transmembrane region" description="Helical" evidence="1">
    <location>
        <begin position="80"/>
        <end position="101"/>
    </location>
</feature>
<gene>
    <name evidence="2" type="ORF">DI526_14225</name>
</gene>
<keyword evidence="1" id="KW-1133">Transmembrane helix</keyword>
<evidence type="ECO:0000256" key="1">
    <source>
        <dbReference type="SAM" id="Phobius"/>
    </source>
</evidence>
<protein>
    <submittedName>
        <fullName evidence="2">DUF1761 domain-containing protein</fullName>
    </submittedName>
</protein>
<feature type="transmembrane region" description="Helical" evidence="1">
    <location>
        <begin position="107"/>
        <end position="130"/>
    </location>
</feature>
<reference evidence="2 3" key="1">
    <citation type="submission" date="2017-08" db="EMBL/GenBank/DDBJ databases">
        <title>Infants hospitalized years apart are colonized by the same room-sourced microbial strains.</title>
        <authorList>
            <person name="Brooks B."/>
            <person name="Olm M.R."/>
            <person name="Firek B.A."/>
            <person name="Baker R."/>
            <person name="Thomas B.C."/>
            <person name="Morowitz M.J."/>
            <person name="Banfield J.F."/>
        </authorList>
    </citation>
    <scope>NUCLEOTIDE SEQUENCE [LARGE SCALE GENOMIC DNA]</scope>
    <source>
        <strain evidence="2">S2_003_000_R2_4</strain>
    </source>
</reference>
<dbReference type="Pfam" id="PF08570">
    <property type="entry name" value="DUF1761"/>
    <property type="match status" value="1"/>
</dbReference>
<evidence type="ECO:0000313" key="3">
    <source>
        <dbReference type="Proteomes" id="UP000249393"/>
    </source>
</evidence>
<evidence type="ECO:0000313" key="2">
    <source>
        <dbReference type="EMBL" id="PZR33146.1"/>
    </source>
</evidence>
<keyword evidence="1" id="KW-0812">Transmembrane</keyword>
<dbReference type="AlphaFoldDB" id="A0A2W5V8X4"/>